<dbReference type="SUPFAM" id="SSF51905">
    <property type="entry name" value="FAD/NAD(P)-binding domain"/>
    <property type="match status" value="2"/>
</dbReference>
<evidence type="ECO:0000256" key="4">
    <source>
        <dbReference type="SAM" id="MobiDB-lite"/>
    </source>
</evidence>
<keyword evidence="2" id="KW-0274">FAD</keyword>
<dbReference type="EMBL" id="JAQQWK010000010">
    <property type="protein sequence ID" value="KAK8030161.1"/>
    <property type="molecule type" value="Genomic_DNA"/>
</dbReference>
<evidence type="ECO:0000256" key="2">
    <source>
        <dbReference type="ARBA" id="ARBA00022827"/>
    </source>
</evidence>
<dbReference type="Pfam" id="PF13450">
    <property type="entry name" value="NAD_binding_8"/>
    <property type="match status" value="1"/>
</dbReference>
<keyword evidence="6" id="KW-1185">Reference proteome</keyword>
<evidence type="ECO:0000256" key="3">
    <source>
        <dbReference type="ARBA" id="ARBA00023002"/>
    </source>
</evidence>
<dbReference type="Proteomes" id="UP001444661">
    <property type="component" value="Unassembled WGS sequence"/>
</dbReference>
<protein>
    <submittedName>
        <fullName evidence="5">Uncharacterized protein</fullName>
    </submittedName>
</protein>
<gene>
    <name evidence="5" type="ORF">PG993_011452</name>
</gene>
<keyword evidence="1" id="KW-0285">Flavoprotein</keyword>
<feature type="region of interest" description="Disordered" evidence="4">
    <location>
        <begin position="502"/>
        <end position="523"/>
    </location>
</feature>
<dbReference type="Gene3D" id="3.50.50.60">
    <property type="entry name" value="FAD/NAD(P)-binding domain"/>
    <property type="match status" value="2"/>
</dbReference>
<sequence>MSDLSPVGAIKRVAVIGAGPAGAITIDALAQEKAFETIRVFERREAPGGCWLSDDAPPPVLSDFASLANRTADAPLEDIPAFAGAAGQQEKVRAARSKRHRWTEPHIYPYLETNVSDVAMQFSGEPIAAERSARSVALHGADTPFRPWDVLRRYVDGLVRRYDDDPVVGFSYNTTVERVEKVGREWKVTLRKAVEGDEENDEWWVEWFDAVVVANGHYSVPYVPAIEGLEEMQRARPGSVLHSKHYRGRDSYRDKVSHRIPAADIAFDLAEVAASTHAVIIDHTINRYFGDGAFNHPRIHKCPSIKRVTVPPSTAKAQVELVDGTVIPDVDHIIFGTGFSWTLPFFSPTSSTTTSENATPPVPVVRNNRVPDLWQHVIWRHDPTLLFVGAVGAGLTFKIFEWHAVLAARLLANRLGGPLPSSEAMRQWEVDRVAARGDGPGFTLVYPEFEEYFEALRALAGEGEAGVGRKLPRFERAWFAAFMEGHELRKRMWERINAEAAAKEEQQRQERDGLGRHAGDARL</sequence>
<dbReference type="PRINTS" id="PR00419">
    <property type="entry name" value="ADXRDTASE"/>
</dbReference>
<dbReference type="PANTHER" id="PTHR23023">
    <property type="entry name" value="DIMETHYLANILINE MONOOXYGENASE"/>
    <property type="match status" value="1"/>
</dbReference>
<keyword evidence="3" id="KW-0560">Oxidoreductase</keyword>
<comment type="caution">
    <text evidence="5">The sequence shown here is derived from an EMBL/GenBank/DDBJ whole genome shotgun (WGS) entry which is preliminary data.</text>
</comment>
<name>A0ABR1SE96_9PEZI</name>
<evidence type="ECO:0000256" key="1">
    <source>
        <dbReference type="ARBA" id="ARBA00022630"/>
    </source>
</evidence>
<dbReference type="InterPro" id="IPR036188">
    <property type="entry name" value="FAD/NAD-bd_sf"/>
</dbReference>
<evidence type="ECO:0000313" key="6">
    <source>
        <dbReference type="Proteomes" id="UP001444661"/>
    </source>
</evidence>
<organism evidence="5 6">
    <name type="scientific">Apiospora rasikravindrae</name>
    <dbReference type="NCBI Taxonomy" id="990691"/>
    <lineage>
        <taxon>Eukaryota</taxon>
        <taxon>Fungi</taxon>
        <taxon>Dikarya</taxon>
        <taxon>Ascomycota</taxon>
        <taxon>Pezizomycotina</taxon>
        <taxon>Sordariomycetes</taxon>
        <taxon>Xylariomycetidae</taxon>
        <taxon>Amphisphaeriales</taxon>
        <taxon>Apiosporaceae</taxon>
        <taxon>Apiospora</taxon>
    </lineage>
</organism>
<dbReference type="InterPro" id="IPR050346">
    <property type="entry name" value="FMO-like"/>
</dbReference>
<accession>A0ABR1SE96</accession>
<proteinExistence type="predicted"/>
<evidence type="ECO:0000313" key="5">
    <source>
        <dbReference type="EMBL" id="KAK8030161.1"/>
    </source>
</evidence>
<reference evidence="5 6" key="1">
    <citation type="submission" date="2023-01" db="EMBL/GenBank/DDBJ databases">
        <title>Analysis of 21 Apiospora genomes using comparative genomics revels a genus with tremendous synthesis potential of carbohydrate active enzymes and secondary metabolites.</title>
        <authorList>
            <person name="Sorensen T."/>
        </authorList>
    </citation>
    <scope>NUCLEOTIDE SEQUENCE [LARGE SCALE GENOMIC DNA]</scope>
    <source>
        <strain evidence="5 6">CBS 33761</strain>
    </source>
</reference>